<dbReference type="Proteomes" id="UP000178299">
    <property type="component" value="Unassembled WGS sequence"/>
</dbReference>
<protein>
    <submittedName>
        <fullName evidence="1">Uncharacterized protein</fullName>
    </submittedName>
</protein>
<name>A0A1F5X1K5_9BACT</name>
<accession>A0A1F5X1K5</accession>
<evidence type="ECO:0000313" key="2">
    <source>
        <dbReference type="Proteomes" id="UP000178299"/>
    </source>
</evidence>
<proteinExistence type="predicted"/>
<comment type="caution">
    <text evidence="1">The sequence shown here is derived from an EMBL/GenBank/DDBJ whole genome shotgun (WGS) entry which is preliminary data.</text>
</comment>
<dbReference type="AlphaFoldDB" id="A0A1F5X1K5"/>
<dbReference type="EMBL" id="MFHS01000008">
    <property type="protein sequence ID" value="OGF81788.1"/>
    <property type="molecule type" value="Genomic_DNA"/>
</dbReference>
<sequence>MLIVVGPEVIKDFVVGYSYARRLKAIQGKVKDKIQVAMWVSCRLSEDNENNQRLKERFISTVRDHIGVPCFDGETSNDLSDELIKENEFSAASSRIMAIYNRL</sequence>
<reference evidence="1 2" key="1">
    <citation type="journal article" date="2016" name="Nat. Commun.">
        <title>Thousands of microbial genomes shed light on interconnected biogeochemical processes in an aquifer system.</title>
        <authorList>
            <person name="Anantharaman K."/>
            <person name="Brown C.T."/>
            <person name="Hug L.A."/>
            <person name="Sharon I."/>
            <person name="Castelle C.J."/>
            <person name="Probst A.J."/>
            <person name="Thomas B.C."/>
            <person name="Singh A."/>
            <person name="Wilkins M.J."/>
            <person name="Karaoz U."/>
            <person name="Brodie E.L."/>
            <person name="Williams K.H."/>
            <person name="Hubbard S.S."/>
            <person name="Banfield J.F."/>
        </authorList>
    </citation>
    <scope>NUCLEOTIDE SEQUENCE [LARGE SCALE GENOMIC DNA]</scope>
</reference>
<evidence type="ECO:0000313" key="1">
    <source>
        <dbReference type="EMBL" id="OGF81788.1"/>
    </source>
</evidence>
<organism evidence="1 2">
    <name type="scientific">Candidatus Giovannonibacteria bacterium RIFCSPHIGHO2_12_44_12</name>
    <dbReference type="NCBI Taxonomy" id="1798340"/>
    <lineage>
        <taxon>Bacteria</taxon>
        <taxon>Candidatus Giovannoniibacteriota</taxon>
    </lineage>
</organism>
<gene>
    <name evidence="1" type="ORF">A2W48_00215</name>
</gene>